<comment type="caution">
    <text evidence="1">The sequence shown here is derived from an EMBL/GenBank/DDBJ whole genome shotgun (WGS) entry which is preliminary data.</text>
</comment>
<name>A0ACB5RS68_9PEZI</name>
<reference evidence="1" key="1">
    <citation type="submission" date="2024-09" db="EMBL/GenBank/DDBJ databases">
        <title>Draft Genome Sequences of Neofusicoccum parvum.</title>
        <authorList>
            <person name="Ashida A."/>
            <person name="Camagna M."/>
            <person name="Tanaka A."/>
            <person name="Takemoto D."/>
        </authorList>
    </citation>
    <scope>NUCLEOTIDE SEQUENCE</scope>
    <source>
        <strain evidence="1">PPO83</strain>
    </source>
</reference>
<proteinExistence type="predicted"/>
<evidence type="ECO:0000313" key="1">
    <source>
        <dbReference type="EMBL" id="GME23373.1"/>
    </source>
</evidence>
<protein>
    <submittedName>
        <fullName evidence="1">ABC transporter protein</fullName>
    </submittedName>
</protein>
<dbReference type="EMBL" id="BSXG01000007">
    <property type="protein sequence ID" value="GME23373.1"/>
    <property type="molecule type" value="Genomic_DNA"/>
</dbReference>
<dbReference type="Proteomes" id="UP001165186">
    <property type="component" value="Unassembled WGS sequence"/>
</dbReference>
<accession>A0ACB5RS68</accession>
<evidence type="ECO:0000313" key="2">
    <source>
        <dbReference type="Proteomes" id="UP001165186"/>
    </source>
</evidence>
<keyword evidence="2" id="KW-1185">Reference proteome</keyword>
<organism evidence="1 2">
    <name type="scientific">Neofusicoccum parvum</name>
    <dbReference type="NCBI Taxonomy" id="310453"/>
    <lineage>
        <taxon>Eukaryota</taxon>
        <taxon>Fungi</taxon>
        <taxon>Dikarya</taxon>
        <taxon>Ascomycota</taxon>
        <taxon>Pezizomycotina</taxon>
        <taxon>Dothideomycetes</taxon>
        <taxon>Dothideomycetes incertae sedis</taxon>
        <taxon>Botryosphaeriales</taxon>
        <taxon>Botryosphaeriaceae</taxon>
        <taxon>Neofusicoccum</taxon>
    </lineage>
</organism>
<sequence length="574" mass="63823">MQFWLLAMLFSLVVERFLNVLIPRQLGIITNALTGAAGTRHFPWNELLIWATFHLLSVLVGNDLLKTAANTRINAFCHKQLTSAAFNHVMGLSMDYHTAKSSGELLKSIEQGTEIGQILEAVFFVAGPVLIDLIVAATYLSSVFDSYMALIIITTSLAYVYAGVRCNNIAASRRREYTDAERKANYVMYDAVSNWQTVSYNNRRKFEQNCYLKAVTRYTSAEVSFWDANNYIDTAQSFIMATGLLIACFLAVYRISQGTAPIGNFVLLITYWNLIESPLCNLAYTYRHTSSILISAERLLQVLQTKPSVQDRDNAKVLQVAEGRIDFTNVNFSYDPRKHTLKDLSLTVHPGQTIALVGQTGGGKSTILKLLYRFYDVTSGSIKIDGQDIRDVTLESLRDAFGVVPQDPSLFNRSIMENLRYSRLSATDEEVHAACKAAAIHDKIVSFPEGYGSKVGERGVRLSGGELQRIAIARVILKDPRIVLLDEATSAVDSSTEAQIQSAFKRLSSGRTTFVIAHRLSTVVNADMILVVDNGEVVERGSHLDLLRKKGRYAQLWSKQIFEAAEVDPGAESH</sequence>
<gene>
    <name evidence="1" type="primary">g6170</name>
    <name evidence="1" type="ORF">NpPPO83_00006170</name>
</gene>